<dbReference type="AlphaFoldDB" id="A0AAF0T006"/>
<evidence type="ECO:0000313" key="3">
    <source>
        <dbReference type="Proteomes" id="UP001224926"/>
    </source>
</evidence>
<feature type="compositionally biased region" description="Polar residues" evidence="1">
    <location>
        <begin position="23"/>
        <end position="33"/>
    </location>
</feature>
<dbReference type="RefSeq" id="WP_049964656.1">
    <property type="nucleotide sequence ID" value="NZ_CP101873.1"/>
</dbReference>
<evidence type="ECO:0000256" key="1">
    <source>
        <dbReference type="SAM" id="MobiDB-lite"/>
    </source>
</evidence>
<organism evidence="2 3">
    <name type="scientific">Natrinema thermotolerans</name>
    <dbReference type="NCBI Taxonomy" id="121872"/>
    <lineage>
        <taxon>Archaea</taxon>
        <taxon>Methanobacteriati</taxon>
        <taxon>Methanobacteriota</taxon>
        <taxon>Stenosarchaea group</taxon>
        <taxon>Halobacteria</taxon>
        <taxon>Halobacteriales</taxon>
        <taxon>Natrialbaceae</taxon>
        <taxon>Natrinema</taxon>
    </lineage>
</organism>
<gene>
    <name evidence="2" type="ORF">NP511_04900</name>
</gene>
<dbReference type="GeneID" id="84213255"/>
<dbReference type="Proteomes" id="UP001224926">
    <property type="component" value="Chromosome"/>
</dbReference>
<accession>A0AAF0T006</accession>
<sequence>MTTYSTTTAQTDSDGFGSKGDTTRSTTIARPGNVSLSSRSMVARGGTAIEGQAATTDHNLEHRVGQYVRPDHDIGGIEPEATATASKSDNDFSGVSAGMEFPTAAYIPSAYFRLVDGVAINPEGERITNAKWVIAQDGLPTAGEVDDNGEFKINLLRNEYENFALLVEAEDYSGLDYVWYQYRRTVIDSTRAEVVLVFEESEVTNGLDASVGVKMG</sequence>
<reference evidence="2 3" key="1">
    <citation type="submission" date="2022-07" db="EMBL/GenBank/DDBJ databases">
        <title>Two temperate virus in Haloterrigena jeotgali A29.</title>
        <authorList>
            <person name="Deng X."/>
        </authorList>
    </citation>
    <scope>NUCLEOTIDE SEQUENCE [LARGE SCALE GENOMIC DNA]</scope>
    <source>
        <strain evidence="2 3">A29</strain>
    </source>
</reference>
<keyword evidence="3" id="KW-1185">Reference proteome</keyword>
<proteinExistence type="predicted"/>
<feature type="compositionally biased region" description="Low complexity" evidence="1">
    <location>
        <begin position="1"/>
        <end position="11"/>
    </location>
</feature>
<name>A0AAF0T006_9EURY</name>
<protein>
    <submittedName>
        <fullName evidence="2">Uncharacterized protein</fullName>
    </submittedName>
</protein>
<feature type="region of interest" description="Disordered" evidence="1">
    <location>
        <begin position="1"/>
        <end position="33"/>
    </location>
</feature>
<dbReference type="EMBL" id="CP101873">
    <property type="protein sequence ID" value="WMT08971.1"/>
    <property type="molecule type" value="Genomic_DNA"/>
</dbReference>
<evidence type="ECO:0000313" key="2">
    <source>
        <dbReference type="EMBL" id="WMT08971.1"/>
    </source>
</evidence>
<dbReference type="GeneID" id="39860946"/>